<dbReference type="RefSeq" id="WP_121788614.1">
    <property type="nucleotide sequence ID" value="NZ_CP033073.1"/>
</dbReference>
<name>A0A3G2JIF4_9ACTN</name>
<protein>
    <recommendedName>
        <fullName evidence="3">Integrase</fullName>
    </recommendedName>
</protein>
<keyword evidence="2" id="KW-1185">Reference proteome</keyword>
<evidence type="ECO:0000313" key="2">
    <source>
        <dbReference type="Proteomes" id="UP000268329"/>
    </source>
</evidence>
<proteinExistence type="predicted"/>
<gene>
    <name evidence="1" type="ORF">D9753_22430</name>
</gene>
<dbReference type="AlphaFoldDB" id="A0A3G2JIF4"/>
<evidence type="ECO:0008006" key="3">
    <source>
        <dbReference type="Google" id="ProtNLM"/>
    </source>
</evidence>
<dbReference type="OrthoDB" id="4290097at2"/>
<dbReference type="Proteomes" id="UP000268329">
    <property type="component" value="Chromosome"/>
</dbReference>
<organism evidence="1 2">
    <name type="scientific">Streptomyces dangxiongensis</name>
    <dbReference type="NCBI Taxonomy" id="1442032"/>
    <lineage>
        <taxon>Bacteria</taxon>
        <taxon>Bacillati</taxon>
        <taxon>Actinomycetota</taxon>
        <taxon>Actinomycetes</taxon>
        <taxon>Kitasatosporales</taxon>
        <taxon>Streptomycetaceae</taxon>
        <taxon>Streptomyces</taxon>
    </lineage>
</organism>
<accession>A0A3G2JIF4</accession>
<dbReference type="KEGG" id="sdd:D9753_22430"/>
<reference evidence="1 2" key="1">
    <citation type="submission" date="2018-10" db="EMBL/GenBank/DDBJ databases">
        <title>The genome of Streptomyces dangxiongensis Z022.</title>
        <authorList>
            <person name="Zhang B."/>
        </authorList>
    </citation>
    <scope>NUCLEOTIDE SEQUENCE [LARGE SCALE GENOMIC DNA]</scope>
    <source>
        <strain evidence="1 2">Z022</strain>
    </source>
</reference>
<evidence type="ECO:0000313" key="1">
    <source>
        <dbReference type="EMBL" id="AYN41175.1"/>
    </source>
</evidence>
<dbReference type="EMBL" id="CP033073">
    <property type="protein sequence ID" value="AYN41175.1"/>
    <property type="molecule type" value="Genomic_DNA"/>
</dbReference>
<sequence>MSPDVPGRGPARPAAVVNAEIRELWHRSAGRPTSQDRARYEQLVIEWAAARQREAAAGPGHDETALALP</sequence>